<evidence type="ECO:0000313" key="1">
    <source>
        <dbReference type="EMBL" id="MDC7225805.1"/>
    </source>
</evidence>
<protein>
    <submittedName>
        <fullName evidence="1">Uncharacterized protein</fullName>
    </submittedName>
</protein>
<dbReference type="AlphaFoldDB" id="A0AAJ1IAQ1"/>
<organism evidence="1 2">
    <name type="scientific">Candidatus Thalassospirochaeta sargassi</name>
    <dbReference type="NCBI Taxonomy" id="3119039"/>
    <lineage>
        <taxon>Bacteria</taxon>
        <taxon>Pseudomonadati</taxon>
        <taxon>Spirochaetota</taxon>
        <taxon>Spirochaetia</taxon>
        <taxon>Spirochaetales</taxon>
        <taxon>Spirochaetaceae</taxon>
        <taxon>Candidatus Thalassospirochaeta</taxon>
    </lineage>
</organism>
<sequence>MKRFVYQFLLIIVFLCTQESLVYSEESDFYNSKTVSHTVFSYQDLSQDNSVQSEEDADEESNIDLHFTLNPLNKTNQKILTRFKIRNEYINYLQLAAEISPRAPPIH</sequence>
<evidence type="ECO:0000313" key="2">
    <source>
        <dbReference type="Proteomes" id="UP001221217"/>
    </source>
</evidence>
<comment type="caution">
    <text evidence="1">The sequence shown here is derived from an EMBL/GenBank/DDBJ whole genome shotgun (WGS) entry which is preliminary data.</text>
</comment>
<dbReference type="Proteomes" id="UP001221217">
    <property type="component" value="Unassembled WGS sequence"/>
</dbReference>
<proteinExistence type="predicted"/>
<name>A0AAJ1IAQ1_9SPIO</name>
<dbReference type="EMBL" id="JAQQAL010000010">
    <property type="protein sequence ID" value="MDC7225805.1"/>
    <property type="molecule type" value="Genomic_DNA"/>
</dbReference>
<accession>A0AAJ1IAQ1</accession>
<gene>
    <name evidence="1" type="ORF">PQJ61_03455</name>
</gene>
<reference evidence="1 2" key="1">
    <citation type="submission" date="2022-12" db="EMBL/GenBank/DDBJ databases">
        <title>Metagenome assembled genome from gulf of manar.</title>
        <authorList>
            <person name="Kohli P."/>
            <person name="Pk S."/>
            <person name="Venkata Ramana C."/>
            <person name="Sasikala C."/>
        </authorList>
    </citation>
    <scope>NUCLEOTIDE SEQUENCE [LARGE SCALE GENOMIC DNA]</scope>
    <source>
        <strain evidence="1">JB008</strain>
    </source>
</reference>